<name>G2RGT7_THETT</name>
<dbReference type="GeneID" id="11523368"/>
<dbReference type="HOGENOM" id="CLU_1929062_0_0_1"/>
<dbReference type="Proteomes" id="UP000008181">
    <property type="component" value="Chromosome 6"/>
</dbReference>
<dbReference type="AlphaFoldDB" id="G2RGT7"/>
<gene>
    <name evidence="2" type="ORF">THITE_2124816</name>
</gene>
<feature type="region of interest" description="Disordered" evidence="1">
    <location>
        <begin position="74"/>
        <end position="100"/>
    </location>
</feature>
<evidence type="ECO:0000256" key="1">
    <source>
        <dbReference type="SAM" id="MobiDB-lite"/>
    </source>
</evidence>
<organism evidence="2 3">
    <name type="scientific">Thermothielavioides terrestris (strain ATCC 38088 / NRRL 8126)</name>
    <name type="common">Thielavia terrestris</name>
    <dbReference type="NCBI Taxonomy" id="578455"/>
    <lineage>
        <taxon>Eukaryota</taxon>
        <taxon>Fungi</taxon>
        <taxon>Dikarya</taxon>
        <taxon>Ascomycota</taxon>
        <taxon>Pezizomycotina</taxon>
        <taxon>Sordariomycetes</taxon>
        <taxon>Sordariomycetidae</taxon>
        <taxon>Sordariales</taxon>
        <taxon>Chaetomiaceae</taxon>
        <taxon>Thermothielavioides</taxon>
        <taxon>Thermothielavioides terrestris</taxon>
    </lineage>
</organism>
<evidence type="ECO:0000313" key="3">
    <source>
        <dbReference type="Proteomes" id="UP000008181"/>
    </source>
</evidence>
<dbReference type="RefSeq" id="XP_003658258.1">
    <property type="nucleotide sequence ID" value="XM_003658210.1"/>
</dbReference>
<dbReference type="EMBL" id="CP003014">
    <property type="protein sequence ID" value="AEO71922.1"/>
    <property type="molecule type" value="Genomic_DNA"/>
</dbReference>
<dbReference type="KEGG" id="ttt:THITE_2124816"/>
<accession>G2RGT7</accession>
<sequence length="131" mass="14775">MVVEDMTASRRRLNFLRRPRLLTERKWQPPSAQIMLGSLGKTKFGQQQKYAQQKTPPAKQGTAPGTLLKLEKPSETGCAPKPATGTCACRRPGPPTMRPPKSFFAAHRNVFEHPRSKRSFGERRFNRLSDG</sequence>
<protein>
    <submittedName>
        <fullName evidence="2">Uncharacterized protein</fullName>
    </submittedName>
</protein>
<keyword evidence="3" id="KW-1185">Reference proteome</keyword>
<evidence type="ECO:0000313" key="2">
    <source>
        <dbReference type="EMBL" id="AEO71922.1"/>
    </source>
</evidence>
<proteinExistence type="predicted"/>
<reference evidence="2 3" key="1">
    <citation type="journal article" date="2011" name="Nat. Biotechnol.">
        <title>Comparative genomic analysis of the thermophilic biomass-degrading fungi Myceliophthora thermophila and Thielavia terrestris.</title>
        <authorList>
            <person name="Berka R.M."/>
            <person name="Grigoriev I.V."/>
            <person name="Otillar R."/>
            <person name="Salamov A."/>
            <person name="Grimwood J."/>
            <person name="Reid I."/>
            <person name="Ishmael N."/>
            <person name="John T."/>
            <person name="Darmond C."/>
            <person name="Moisan M.-C."/>
            <person name="Henrissat B."/>
            <person name="Coutinho P.M."/>
            <person name="Lombard V."/>
            <person name="Natvig D.O."/>
            <person name="Lindquist E."/>
            <person name="Schmutz J."/>
            <person name="Lucas S."/>
            <person name="Harris P."/>
            <person name="Powlowski J."/>
            <person name="Bellemare A."/>
            <person name="Taylor D."/>
            <person name="Butler G."/>
            <person name="de Vries R.P."/>
            <person name="Allijn I.E."/>
            <person name="van den Brink J."/>
            <person name="Ushinsky S."/>
            <person name="Storms R."/>
            <person name="Powell A.J."/>
            <person name="Paulsen I.T."/>
            <person name="Elbourne L.D.H."/>
            <person name="Baker S.E."/>
            <person name="Magnuson J."/>
            <person name="LaBoissiere S."/>
            <person name="Clutterbuck A.J."/>
            <person name="Martinez D."/>
            <person name="Wogulis M."/>
            <person name="de Leon A.L."/>
            <person name="Rey M.W."/>
            <person name="Tsang A."/>
        </authorList>
    </citation>
    <scope>NUCLEOTIDE SEQUENCE [LARGE SCALE GENOMIC DNA]</scope>
    <source>
        <strain evidence="3">ATCC 38088 / NRRL 8126</strain>
    </source>
</reference>